<dbReference type="EMBL" id="FOHZ01000001">
    <property type="protein sequence ID" value="SES64903.1"/>
    <property type="molecule type" value="Genomic_DNA"/>
</dbReference>
<accession>A0A1H9Y7W1</accession>
<dbReference type="Pfam" id="PF01695">
    <property type="entry name" value="IstB_IS21"/>
    <property type="match status" value="1"/>
</dbReference>
<evidence type="ECO:0000256" key="2">
    <source>
        <dbReference type="ARBA" id="ARBA00022741"/>
    </source>
</evidence>
<dbReference type="InterPro" id="IPR028350">
    <property type="entry name" value="DNAC/IstB-like"/>
</dbReference>
<sequence>MSDVTASLPLMLKHLRLGSIKDHWQPLAAKAVTEHWRPEQYLSELCALELASREDKRLQRYLKDATLPPGKQLGSFNFDAVTGVTKPHISQLINQPDWVKRGDNLLLFGASGIGKTHLASSIGYGLIEAGIRVKFVAATALVQSLQRAKEALRLSDALARLDKYAVLIIDDLGYVRKTEQESTVLFELIAHRYERHSLIITSNQDFEHWDKLFEDTIMTVAAIDRLVHHATILQCTGESYRRKASLKKQTT</sequence>
<keyword evidence="3" id="KW-0067">ATP-binding</keyword>
<dbReference type="PRINTS" id="PR00051">
    <property type="entry name" value="DNAA"/>
</dbReference>
<dbReference type="Proteomes" id="UP000198762">
    <property type="component" value="Unassembled WGS sequence"/>
</dbReference>
<dbReference type="GO" id="GO:0006260">
    <property type="term" value="P:DNA replication"/>
    <property type="evidence" value="ECO:0007669"/>
    <property type="project" value="TreeGrafter"/>
</dbReference>
<name>A0A1H9Y7W1_9GAMM</name>
<dbReference type="CDD" id="cd00009">
    <property type="entry name" value="AAA"/>
    <property type="match status" value="1"/>
</dbReference>
<dbReference type="GO" id="GO:0005524">
    <property type="term" value="F:ATP binding"/>
    <property type="evidence" value="ECO:0007669"/>
    <property type="project" value="UniProtKB-KW"/>
</dbReference>
<dbReference type="Gene3D" id="3.40.50.300">
    <property type="entry name" value="P-loop containing nucleotide triphosphate hydrolases"/>
    <property type="match status" value="1"/>
</dbReference>
<dbReference type="NCBIfam" id="NF038214">
    <property type="entry name" value="IS21_help_AAA"/>
    <property type="match status" value="1"/>
</dbReference>
<dbReference type="OrthoDB" id="9773429at2"/>
<keyword evidence="6" id="KW-1185">Reference proteome</keyword>
<dbReference type="SMART" id="SM00382">
    <property type="entry name" value="AAA"/>
    <property type="match status" value="1"/>
</dbReference>
<dbReference type="RefSeq" id="WP_091848194.1">
    <property type="nucleotide sequence ID" value="NZ_FOHZ01000001.1"/>
</dbReference>
<dbReference type="InterPro" id="IPR003593">
    <property type="entry name" value="AAA+_ATPase"/>
</dbReference>
<dbReference type="SUPFAM" id="SSF52540">
    <property type="entry name" value="P-loop containing nucleoside triphosphate hydrolases"/>
    <property type="match status" value="1"/>
</dbReference>
<keyword evidence="2" id="KW-0547">Nucleotide-binding</keyword>
<dbReference type="InterPro" id="IPR027417">
    <property type="entry name" value="P-loop_NTPase"/>
</dbReference>
<dbReference type="PANTHER" id="PTHR30050:SF4">
    <property type="entry name" value="ATP-BINDING PROTEIN RV3427C IN INSERTION SEQUENCE-RELATED"/>
    <property type="match status" value="1"/>
</dbReference>
<comment type="similarity">
    <text evidence="1">Belongs to the IS21/IS1162 putative ATP-binding protein family.</text>
</comment>
<protein>
    <submittedName>
        <fullName evidence="5">DNA replication protein DnaC</fullName>
    </submittedName>
</protein>
<dbReference type="InterPro" id="IPR020591">
    <property type="entry name" value="Chromosome_initiator_DnaA-like"/>
</dbReference>
<dbReference type="PIRSF" id="PIRSF003073">
    <property type="entry name" value="DNAC_TnpB_IstB"/>
    <property type="match status" value="1"/>
</dbReference>
<gene>
    <name evidence="5" type="ORF">SAMN04487962_10111</name>
</gene>
<proteinExistence type="inferred from homology"/>
<dbReference type="InterPro" id="IPR047661">
    <property type="entry name" value="IstB"/>
</dbReference>
<evidence type="ECO:0000256" key="1">
    <source>
        <dbReference type="ARBA" id="ARBA00008059"/>
    </source>
</evidence>
<dbReference type="InterPro" id="IPR002611">
    <property type="entry name" value="IstB_ATP-bd"/>
</dbReference>
<evidence type="ECO:0000256" key="3">
    <source>
        <dbReference type="ARBA" id="ARBA00022840"/>
    </source>
</evidence>
<organism evidence="5 6">
    <name type="scientific">Marinobacter segnicrescens</name>
    <dbReference type="NCBI Taxonomy" id="430453"/>
    <lineage>
        <taxon>Bacteria</taxon>
        <taxon>Pseudomonadati</taxon>
        <taxon>Pseudomonadota</taxon>
        <taxon>Gammaproteobacteria</taxon>
        <taxon>Pseudomonadales</taxon>
        <taxon>Marinobacteraceae</taxon>
        <taxon>Marinobacter</taxon>
    </lineage>
</organism>
<dbReference type="STRING" id="430453.SAMN04487962_10111"/>
<feature type="domain" description="AAA+ ATPase" evidence="4">
    <location>
        <begin position="101"/>
        <end position="233"/>
    </location>
</feature>
<evidence type="ECO:0000259" key="4">
    <source>
        <dbReference type="SMART" id="SM00382"/>
    </source>
</evidence>
<dbReference type="PANTHER" id="PTHR30050">
    <property type="entry name" value="CHROMOSOMAL REPLICATION INITIATOR PROTEIN DNAA"/>
    <property type="match status" value="1"/>
</dbReference>
<evidence type="ECO:0000313" key="6">
    <source>
        <dbReference type="Proteomes" id="UP000198762"/>
    </source>
</evidence>
<evidence type="ECO:0000313" key="5">
    <source>
        <dbReference type="EMBL" id="SES64903.1"/>
    </source>
</evidence>
<reference evidence="6" key="1">
    <citation type="submission" date="2016-10" db="EMBL/GenBank/DDBJ databases">
        <authorList>
            <person name="Varghese N."/>
            <person name="Submissions S."/>
        </authorList>
    </citation>
    <scope>NUCLEOTIDE SEQUENCE [LARGE SCALE GENOMIC DNA]</scope>
    <source>
        <strain evidence="6">CGMCC 1.6489</strain>
    </source>
</reference>
<dbReference type="AlphaFoldDB" id="A0A1H9Y7W1"/>